<accession>A0A6A2XAL0</accession>
<dbReference type="GO" id="GO:0004497">
    <property type="term" value="F:monooxygenase activity"/>
    <property type="evidence" value="ECO:0007669"/>
    <property type="project" value="InterPro"/>
</dbReference>
<dbReference type="Proteomes" id="UP000436088">
    <property type="component" value="Unassembled WGS sequence"/>
</dbReference>
<evidence type="ECO:0000313" key="5">
    <source>
        <dbReference type="Proteomes" id="UP000436088"/>
    </source>
</evidence>
<dbReference type="AlphaFoldDB" id="A0A6A2XAL0"/>
<name>A0A6A2XAL0_HIBSY</name>
<protein>
    <submittedName>
        <fullName evidence="4">Cytochrome P450 71A1</fullName>
    </submittedName>
</protein>
<comment type="caution">
    <text evidence="4">The sequence shown here is derived from an EMBL/GenBank/DDBJ whole genome shotgun (WGS) entry which is preliminary data.</text>
</comment>
<dbReference type="SUPFAM" id="SSF48264">
    <property type="entry name" value="Cytochrome P450"/>
    <property type="match status" value="1"/>
</dbReference>
<proteinExistence type="inferred from homology"/>
<dbReference type="EMBL" id="VEPZ02001443">
    <property type="protein sequence ID" value="KAE8672543.1"/>
    <property type="molecule type" value="Genomic_DNA"/>
</dbReference>
<dbReference type="GO" id="GO:0005506">
    <property type="term" value="F:iron ion binding"/>
    <property type="evidence" value="ECO:0007669"/>
    <property type="project" value="InterPro"/>
</dbReference>
<evidence type="ECO:0000256" key="2">
    <source>
        <dbReference type="ARBA" id="ARBA00022723"/>
    </source>
</evidence>
<dbReference type="PANTHER" id="PTHR47955">
    <property type="entry name" value="CYTOCHROME P450 FAMILY 71 PROTEIN"/>
    <property type="match status" value="1"/>
</dbReference>
<keyword evidence="3" id="KW-0408">Iron</keyword>
<dbReference type="PANTHER" id="PTHR47955:SF18">
    <property type="entry name" value="CYTOCHROME P450 71A1-LIKE"/>
    <property type="match status" value="1"/>
</dbReference>
<evidence type="ECO:0000256" key="3">
    <source>
        <dbReference type="ARBA" id="ARBA00023004"/>
    </source>
</evidence>
<sequence length="266" mass="30272">MVATVRSCHLLYFSLSHSLSLQVFKILEAQSPAISTEATHHWKHSPSWEIVPPIFPSLVREIRPFDAFTHGAISNTRCFSSAELGRKIMVEHDVFVERPQIRVTHTLFCGCTDIAFSSYGDYWRQAKTICVVELLTQRRVKMFQLVREEEVSRMIENITQCCHNGSEIAACEMFKTIANNISSRSVLGLTSELERVSNELHAFLDQVIEDRLAMMNDGDDYTSDNKSFVDILLQLQLDGKLDISLTQDNLRAILLVYFSFHPLSPG</sequence>
<dbReference type="GO" id="GO:0016705">
    <property type="term" value="F:oxidoreductase activity, acting on paired donors, with incorporation or reduction of molecular oxygen"/>
    <property type="evidence" value="ECO:0007669"/>
    <property type="project" value="InterPro"/>
</dbReference>
<gene>
    <name evidence="4" type="ORF">F3Y22_tig00111837pilonHSYRG00183</name>
</gene>
<evidence type="ECO:0000256" key="1">
    <source>
        <dbReference type="ARBA" id="ARBA00010617"/>
    </source>
</evidence>
<evidence type="ECO:0000313" key="4">
    <source>
        <dbReference type="EMBL" id="KAE8672543.1"/>
    </source>
</evidence>
<keyword evidence="2" id="KW-0479">Metal-binding</keyword>
<keyword evidence="5" id="KW-1185">Reference proteome</keyword>
<dbReference type="Gene3D" id="1.10.630.10">
    <property type="entry name" value="Cytochrome P450"/>
    <property type="match status" value="1"/>
</dbReference>
<dbReference type="GO" id="GO:0020037">
    <property type="term" value="F:heme binding"/>
    <property type="evidence" value="ECO:0007669"/>
    <property type="project" value="InterPro"/>
</dbReference>
<dbReference type="InterPro" id="IPR036396">
    <property type="entry name" value="Cyt_P450_sf"/>
</dbReference>
<organism evidence="4 5">
    <name type="scientific">Hibiscus syriacus</name>
    <name type="common">Rose of Sharon</name>
    <dbReference type="NCBI Taxonomy" id="106335"/>
    <lineage>
        <taxon>Eukaryota</taxon>
        <taxon>Viridiplantae</taxon>
        <taxon>Streptophyta</taxon>
        <taxon>Embryophyta</taxon>
        <taxon>Tracheophyta</taxon>
        <taxon>Spermatophyta</taxon>
        <taxon>Magnoliopsida</taxon>
        <taxon>eudicotyledons</taxon>
        <taxon>Gunneridae</taxon>
        <taxon>Pentapetalae</taxon>
        <taxon>rosids</taxon>
        <taxon>malvids</taxon>
        <taxon>Malvales</taxon>
        <taxon>Malvaceae</taxon>
        <taxon>Malvoideae</taxon>
        <taxon>Hibiscus</taxon>
    </lineage>
</organism>
<comment type="similarity">
    <text evidence="1">Belongs to the cytochrome P450 family.</text>
</comment>
<reference evidence="4" key="1">
    <citation type="submission" date="2019-09" db="EMBL/GenBank/DDBJ databases">
        <title>Draft genome information of white flower Hibiscus syriacus.</title>
        <authorList>
            <person name="Kim Y.-M."/>
        </authorList>
    </citation>
    <scope>NUCLEOTIDE SEQUENCE [LARGE SCALE GENOMIC DNA]</scope>
    <source>
        <strain evidence="4">YM2019G1</strain>
    </source>
</reference>